<accession>A0A518GXZ5</accession>
<evidence type="ECO:0000313" key="1">
    <source>
        <dbReference type="EMBL" id="QDV33474.1"/>
    </source>
</evidence>
<gene>
    <name evidence="1" type="ORF">ElP_13460</name>
</gene>
<dbReference type="Proteomes" id="UP000317835">
    <property type="component" value="Chromosome"/>
</dbReference>
<proteinExistence type="predicted"/>
<dbReference type="Pfam" id="PF07394">
    <property type="entry name" value="DUF1501"/>
    <property type="match status" value="1"/>
</dbReference>
<dbReference type="SUPFAM" id="SSF53649">
    <property type="entry name" value="Alkaline phosphatase-like"/>
    <property type="match status" value="1"/>
</dbReference>
<dbReference type="RefSeq" id="WP_145267841.1">
    <property type="nucleotide sequence ID" value="NZ_CP036426.1"/>
</dbReference>
<sequence length="454" mass="48948">MLTIFGRKTGGYCDGISRRGFLKIGGLAFGSSLVTLPDILRAEEAGRGSGTGGPSKRHKAVINIFLAGGPPHQDMWDLKPEAPEEIRGEFKPIETNVPGIFVGESFPRLASMMDRAALIRSVVGATGRHDLYQCNAGYKFDDQQAIGGWPSLGSFVSMMQGPVDPAVPPFVGLAETTSHVPWSDPGAAGFLGPAYGPFKPDGSALQNMTLNGITADRLADRRSLLRSFDQLRSEVDASGALEGVDSATALAFDVLSSSKLVDALDLSREDPRLRDRYGDGKPYNYQYDGAPTCNEQLLMARRLVEAGVRCVSLSYGRWDSHGANFDLVRDHGSKLDQCLSALIEDLEARGMLDDTVVIAWGEFGRTPKVNSQAGRDHWPQVGAAWVAGGGLKTGQVIGATNRLGEQAVERPVHFKEVLATLYHSLGIDVSRDTVLDPAGRPQYPVDMPPIRELI</sequence>
<dbReference type="EMBL" id="CP036426">
    <property type="protein sequence ID" value="QDV33474.1"/>
    <property type="molecule type" value="Genomic_DNA"/>
</dbReference>
<dbReference type="Gene3D" id="3.40.720.10">
    <property type="entry name" value="Alkaline Phosphatase, subunit A"/>
    <property type="match status" value="1"/>
</dbReference>
<dbReference type="InterPro" id="IPR010869">
    <property type="entry name" value="DUF1501"/>
</dbReference>
<organism evidence="1 2">
    <name type="scientific">Tautonia plasticadhaerens</name>
    <dbReference type="NCBI Taxonomy" id="2527974"/>
    <lineage>
        <taxon>Bacteria</taxon>
        <taxon>Pseudomonadati</taxon>
        <taxon>Planctomycetota</taxon>
        <taxon>Planctomycetia</taxon>
        <taxon>Isosphaerales</taxon>
        <taxon>Isosphaeraceae</taxon>
        <taxon>Tautonia</taxon>
    </lineage>
</organism>
<evidence type="ECO:0008006" key="3">
    <source>
        <dbReference type="Google" id="ProtNLM"/>
    </source>
</evidence>
<dbReference type="KEGG" id="tpla:ElP_13460"/>
<protein>
    <recommendedName>
        <fullName evidence="3">DUF1501 domain-containing protein</fullName>
    </recommendedName>
</protein>
<reference evidence="1 2" key="1">
    <citation type="submission" date="2019-02" db="EMBL/GenBank/DDBJ databases">
        <title>Deep-cultivation of Planctomycetes and their phenomic and genomic characterization uncovers novel biology.</title>
        <authorList>
            <person name="Wiegand S."/>
            <person name="Jogler M."/>
            <person name="Boedeker C."/>
            <person name="Pinto D."/>
            <person name="Vollmers J."/>
            <person name="Rivas-Marin E."/>
            <person name="Kohn T."/>
            <person name="Peeters S.H."/>
            <person name="Heuer A."/>
            <person name="Rast P."/>
            <person name="Oberbeckmann S."/>
            <person name="Bunk B."/>
            <person name="Jeske O."/>
            <person name="Meyerdierks A."/>
            <person name="Storesund J.E."/>
            <person name="Kallscheuer N."/>
            <person name="Luecker S."/>
            <person name="Lage O.M."/>
            <person name="Pohl T."/>
            <person name="Merkel B.J."/>
            <person name="Hornburger P."/>
            <person name="Mueller R.-W."/>
            <person name="Bruemmer F."/>
            <person name="Labrenz M."/>
            <person name="Spormann A.M."/>
            <person name="Op den Camp H."/>
            <person name="Overmann J."/>
            <person name="Amann R."/>
            <person name="Jetten M.S.M."/>
            <person name="Mascher T."/>
            <person name="Medema M.H."/>
            <person name="Devos D.P."/>
            <person name="Kaster A.-K."/>
            <person name="Ovreas L."/>
            <person name="Rohde M."/>
            <person name="Galperin M.Y."/>
            <person name="Jogler C."/>
        </authorList>
    </citation>
    <scope>NUCLEOTIDE SEQUENCE [LARGE SCALE GENOMIC DNA]</scope>
    <source>
        <strain evidence="1 2">ElP</strain>
    </source>
</reference>
<dbReference type="AlphaFoldDB" id="A0A518GXZ5"/>
<dbReference type="OrthoDB" id="127333at2"/>
<evidence type="ECO:0000313" key="2">
    <source>
        <dbReference type="Proteomes" id="UP000317835"/>
    </source>
</evidence>
<keyword evidence="2" id="KW-1185">Reference proteome</keyword>
<dbReference type="PANTHER" id="PTHR43737:SF1">
    <property type="entry name" value="DUF1501 DOMAIN-CONTAINING PROTEIN"/>
    <property type="match status" value="1"/>
</dbReference>
<name>A0A518GXZ5_9BACT</name>
<dbReference type="InterPro" id="IPR017850">
    <property type="entry name" value="Alkaline_phosphatase_core_sf"/>
</dbReference>
<dbReference type="PANTHER" id="PTHR43737">
    <property type="entry name" value="BLL7424 PROTEIN"/>
    <property type="match status" value="1"/>
</dbReference>